<dbReference type="GO" id="GO:0003924">
    <property type="term" value="F:GTPase activity"/>
    <property type="evidence" value="ECO:0007669"/>
    <property type="project" value="InterPro"/>
</dbReference>
<dbReference type="Proteomes" id="UP001283341">
    <property type="component" value="Unassembled WGS sequence"/>
</dbReference>
<evidence type="ECO:0000313" key="7">
    <source>
        <dbReference type="Proteomes" id="UP001283341"/>
    </source>
</evidence>
<feature type="region of interest" description="Disordered" evidence="3">
    <location>
        <begin position="715"/>
        <end position="742"/>
    </location>
</feature>
<feature type="compositionally biased region" description="Basic and acidic residues" evidence="3">
    <location>
        <begin position="725"/>
        <end position="742"/>
    </location>
</feature>
<dbReference type="SMART" id="SM00053">
    <property type="entry name" value="DYNc"/>
    <property type="match status" value="1"/>
</dbReference>
<evidence type="ECO:0000256" key="1">
    <source>
        <dbReference type="ARBA" id="ARBA00022741"/>
    </source>
</evidence>
<dbReference type="InterPro" id="IPR027417">
    <property type="entry name" value="P-loop_NTPase"/>
</dbReference>
<dbReference type="GO" id="GO:0000266">
    <property type="term" value="P:mitochondrial fission"/>
    <property type="evidence" value="ECO:0007669"/>
    <property type="project" value="TreeGrafter"/>
</dbReference>
<name>A0AAE0MA37_9PEZI</name>
<dbReference type="GO" id="GO:0016559">
    <property type="term" value="P:peroxisome fission"/>
    <property type="evidence" value="ECO:0007669"/>
    <property type="project" value="TreeGrafter"/>
</dbReference>
<dbReference type="EMBL" id="JAUEDM010000002">
    <property type="protein sequence ID" value="KAK3324991.1"/>
    <property type="molecule type" value="Genomic_DNA"/>
</dbReference>
<keyword evidence="1" id="KW-0547">Nucleotide-binding</keyword>
<evidence type="ECO:0000259" key="5">
    <source>
        <dbReference type="PROSITE" id="PS51718"/>
    </source>
</evidence>
<dbReference type="PANTHER" id="PTHR11566:SF66">
    <property type="entry name" value="INTERFERON-INDUCED GTP-BINDING PROTEIN MX"/>
    <property type="match status" value="1"/>
</dbReference>
<proteinExistence type="predicted"/>
<evidence type="ECO:0000313" key="6">
    <source>
        <dbReference type="EMBL" id="KAK3324991.1"/>
    </source>
</evidence>
<dbReference type="CDD" id="cd08771">
    <property type="entry name" value="DLP_1"/>
    <property type="match status" value="1"/>
</dbReference>
<feature type="domain" description="GED" evidence="4">
    <location>
        <begin position="602"/>
        <end position="693"/>
    </location>
</feature>
<dbReference type="GO" id="GO:0005874">
    <property type="term" value="C:microtubule"/>
    <property type="evidence" value="ECO:0007669"/>
    <property type="project" value="TreeGrafter"/>
</dbReference>
<dbReference type="Pfam" id="PF00350">
    <property type="entry name" value="Dynamin_N"/>
    <property type="match status" value="1"/>
</dbReference>
<dbReference type="PROSITE" id="PS51388">
    <property type="entry name" value="GED"/>
    <property type="match status" value="1"/>
</dbReference>
<dbReference type="InterPro" id="IPR001401">
    <property type="entry name" value="Dynamin_GTPase"/>
</dbReference>
<reference evidence="6" key="2">
    <citation type="submission" date="2023-06" db="EMBL/GenBank/DDBJ databases">
        <authorList>
            <consortium name="Lawrence Berkeley National Laboratory"/>
            <person name="Haridas S."/>
            <person name="Hensen N."/>
            <person name="Bonometti L."/>
            <person name="Westerberg I."/>
            <person name="Brannstrom I.O."/>
            <person name="Guillou S."/>
            <person name="Cros-Aarteil S."/>
            <person name="Calhoun S."/>
            <person name="Kuo A."/>
            <person name="Mondo S."/>
            <person name="Pangilinan J."/>
            <person name="Riley R."/>
            <person name="Labutti K."/>
            <person name="Andreopoulos B."/>
            <person name="Lipzen A."/>
            <person name="Chen C."/>
            <person name="Yanf M."/>
            <person name="Daum C."/>
            <person name="Ng V."/>
            <person name="Clum A."/>
            <person name="Steindorff A."/>
            <person name="Ohm R."/>
            <person name="Martin F."/>
            <person name="Silar P."/>
            <person name="Natvig D."/>
            <person name="Lalanne C."/>
            <person name="Gautier V."/>
            <person name="Ament-Velasquez S.L."/>
            <person name="Kruys A."/>
            <person name="Hutchinson M.I."/>
            <person name="Powell A.J."/>
            <person name="Barry K."/>
            <person name="Miller A.N."/>
            <person name="Grigoriev I.V."/>
            <person name="Debuchy R."/>
            <person name="Gladieux P."/>
            <person name="Thoren M.H."/>
            <person name="Johannesson H."/>
        </authorList>
    </citation>
    <scope>NUCLEOTIDE SEQUENCE</scope>
    <source>
        <strain evidence="6">CBS 118394</strain>
    </source>
</reference>
<dbReference type="InterPro" id="IPR022812">
    <property type="entry name" value="Dynamin"/>
</dbReference>
<dbReference type="PRINTS" id="PR00195">
    <property type="entry name" value="DYNAMIN"/>
</dbReference>
<dbReference type="GO" id="GO:0008017">
    <property type="term" value="F:microtubule binding"/>
    <property type="evidence" value="ECO:0007669"/>
    <property type="project" value="TreeGrafter"/>
</dbReference>
<reference evidence="6" key="1">
    <citation type="journal article" date="2023" name="Mol. Phylogenet. Evol.">
        <title>Genome-scale phylogeny and comparative genomics of the fungal order Sordariales.</title>
        <authorList>
            <person name="Hensen N."/>
            <person name="Bonometti L."/>
            <person name="Westerberg I."/>
            <person name="Brannstrom I.O."/>
            <person name="Guillou S."/>
            <person name="Cros-Aarteil S."/>
            <person name="Calhoun S."/>
            <person name="Haridas S."/>
            <person name="Kuo A."/>
            <person name="Mondo S."/>
            <person name="Pangilinan J."/>
            <person name="Riley R."/>
            <person name="LaButti K."/>
            <person name="Andreopoulos B."/>
            <person name="Lipzen A."/>
            <person name="Chen C."/>
            <person name="Yan M."/>
            <person name="Daum C."/>
            <person name="Ng V."/>
            <person name="Clum A."/>
            <person name="Steindorff A."/>
            <person name="Ohm R.A."/>
            <person name="Martin F."/>
            <person name="Silar P."/>
            <person name="Natvig D.O."/>
            <person name="Lalanne C."/>
            <person name="Gautier V."/>
            <person name="Ament-Velasquez S.L."/>
            <person name="Kruys A."/>
            <person name="Hutchinson M.I."/>
            <person name="Powell A.J."/>
            <person name="Barry K."/>
            <person name="Miller A.N."/>
            <person name="Grigoriev I.V."/>
            <person name="Debuchy R."/>
            <person name="Gladieux P."/>
            <person name="Hiltunen Thoren M."/>
            <person name="Johannesson H."/>
        </authorList>
    </citation>
    <scope>NUCLEOTIDE SEQUENCE</scope>
    <source>
        <strain evidence="6">CBS 118394</strain>
    </source>
</reference>
<dbReference type="PROSITE" id="PS51718">
    <property type="entry name" value="G_DYNAMIN_2"/>
    <property type="match status" value="1"/>
</dbReference>
<dbReference type="GO" id="GO:0048312">
    <property type="term" value="P:intracellular distribution of mitochondria"/>
    <property type="evidence" value="ECO:0007669"/>
    <property type="project" value="TreeGrafter"/>
</dbReference>
<dbReference type="GO" id="GO:0006897">
    <property type="term" value="P:endocytosis"/>
    <property type="evidence" value="ECO:0007669"/>
    <property type="project" value="TreeGrafter"/>
</dbReference>
<dbReference type="SUPFAM" id="SSF52540">
    <property type="entry name" value="P-loop containing nucleoside triphosphate hydrolases"/>
    <property type="match status" value="1"/>
</dbReference>
<dbReference type="InterPro" id="IPR020850">
    <property type="entry name" value="GED_dom"/>
</dbReference>
<dbReference type="GO" id="GO:0005525">
    <property type="term" value="F:GTP binding"/>
    <property type="evidence" value="ECO:0007669"/>
    <property type="project" value="InterPro"/>
</dbReference>
<evidence type="ECO:0000256" key="3">
    <source>
        <dbReference type="SAM" id="MobiDB-lite"/>
    </source>
</evidence>
<dbReference type="InterPro" id="IPR030381">
    <property type="entry name" value="G_DYNAMIN_dom"/>
</dbReference>
<gene>
    <name evidence="6" type="ORF">B0H66DRAFT_108443</name>
</gene>
<feature type="domain" description="Dynamin-type G" evidence="5">
    <location>
        <begin position="42"/>
        <end position="346"/>
    </location>
</feature>
<keyword evidence="2" id="KW-0342">GTP-binding</keyword>
<dbReference type="Gene3D" id="3.40.50.300">
    <property type="entry name" value="P-loop containing nucleotide triphosphate hydrolases"/>
    <property type="match status" value="1"/>
</dbReference>
<dbReference type="InterPro" id="IPR000375">
    <property type="entry name" value="Dynamin_stalk"/>
</dbReference>
<dbReference type="AlphaFoldDB" id="A0AAE0MA37"/>
<evidence type="ECO:0000256" key="2">
    <source>
        <dbReference type="ARBA" id="ARBA00023134"/>
    </source>
</evidence>
<keyword evidence="7" id="KW-1185">Reference proteome</keyword>
<organism evidence="6 7">
    <name type="scientific">Apodospora peruviana</name>
    <dbReference type="NCBI Taxonomy" id="516989"/>
    <lineage>
        <taxon>Eukaryota</taxon>
        <taxon>Fungi</taxon>
        <taxon>Dikarya</taxon>
        <taxon>Ascomycota</taxon>
        <taxon>Pezizomycotina</taxon>
        <taxon>Sordariomycetes</taxon>
        <taxon>Sordariomycetidae</taxon>
        <taxon>Sordariales</taxon>
        <taxon>Lasiosphaeriaceae</taxon>
        <taxon>Apodospora</taxon>
    </lineage>
</organism>
<comment type="caution">
    <text evidence="6">The sequence shown here is derived from an EMBL/GenBank/DDBJ whole genome shotgun (WGS) entry which is preliminary data.</text>
</comment>
<protein>
    <submittedName>
        <fullName evidence="6">Dynamin family protein</fullName>
    </submittedName>
</protein>
<dbReference type="PANTHER" id="PTHR11566">
    <property type="entry name" value="DYNAMIN"/>
    <property type="match status" value="1"/>
</dbReference>
<dbReference type="Pfam" id="PF01031">
    <property type="entry name" value="Dynamin_M"/>
    <property type="match status" value="1"/>
</dbReference>
<dbReference type="InterPro" id="IPR045063">
    <property type="entry name" value="Dynamin_N"/>
</dbReference>
<sequence>MDTPLTSEAPSVDNPFDLQGLGKDQAELLDLIDSVQLAGIGDDIIPQIVVVGDQSSGKSSVLTSLTGIEFQRHSTACTKHPTEIRLRRNNDSSLTGCRTKVWILPDKSVQRTDQEWLALEKFERAIDDTPEMLRRCMQEASDLIAPRLDPAVRVNESDPRARFASKDKLIIEKSGPNMPALTLVDLPGLVKVDSNKQSVQDVERIEALTDMYMKDPTTTILAVVSGAIEFINATILKKVNQWDPEGDRTMGLLTKPDAADRENITDGFIDLMLRRDSKKYHFKLGWHVLLNPDARSNPTMAERKQREAQYWVGRKWAKLPDYMRGADALRARLNRQLQREIGRRLPAIQERIQQREDKCQADLVKLGKVLKGPKEKAMELGRLFGLSHNLIQQAVYGTFINPLKEKFFPDEHDPKGTPAQNLRAKAVEESNAFEKRFRELGLRLTFTEKDGKTVDVKAKHVFVKKVVEPLLPQIQDRSLPGNPNMRAPYRVFRTHASREWPLLAKEYEDKIEKACKAFLEELKEYAWPPRMRVPLEEHHLGTKCKGLWADARQELDRISTETFHMEIQPFDRAYERCIEEVVRTAATAAEDGKLKHRPLTEAELVAEQMLAYYKLAEPIFIRNIIYQVAERHLLLGMMKIFEITEMLGIPDETVDKITAEDAKAEKARKVLEAEMEHIHTARQRCDIIARRTTARLDINDAALFDFGATDDDSGVDVNMYDDQNGYERSDDGHDHDADDATR</sequence>
<evidence type="ECO:0000259" key="4">
    <source>
        <dbReference type="PROSITE" id="PS51388"/>
    </source>
</evidence>
<accession>A0AAE0MA37</accession>
<dbReference type="GO" id="GO:0005739">
    <property type="term" value="C:mitochondrion"/>
    <property type="evidence" value="ECO:0007669"/>
    <property type="project" value="TreeGrafter"/>
</dbReference>
<dbReference type="GO" id="GO:0016020">
    <property type="term" value="C:membrane"/>
    <property type="evidence" value="ECO:0007669"/>
    <property type="project" value="TreeGrafter"/>
</dbReference>